<feature type="non-terminal residue" evidence="1">
    <location>
        <position position="68"/>
    </location>
</feature>
<evidence type="ECO:0000313" key="1">
    <source>
        <dbReference type="EMBL" id="MER6169528.1"/>
    </source>
</evidence>
<dbReference type="Proteomes" id="UP001496720">
    <property type="component" value="Unassembled WGS sequence"/>
</dbReference>
<organism evidence="1 2">
    <name type="scientific">Streptomyces violaceorubidus</name>
    <dbReference type="NCBI Taxonomy" id="284042"/>
    <lineage>
        <taxon>Bacteria</taxon>
        <taxon>Bacillati</taxon>
        <taxon>Actinomycetota</taxon>
        <taxon>Actinomycetes</taxon>
        <taxon>Kitasatosporales</taxon>
        <taxon>Streptomycetaceae</taxon>
        <taxon>Streptomyces</taxon>
    </lineage>
</organism>
<accession>A0ABV1T6B0</accession>
<name>A0ABV1T6B0_9ACTN</name>
<dbReference type="RefSeq" id="WP_352150668.1">
    <property type="nucleotide sequence ID" value="NZ_JBEOZY010000076.1"/>
</dbReference>
<reference evidence="1 2" key="1">
    <citation type="submission" date="2024-06" db="EMBL/GenBank/DDBJ databases">
        <title>The Natural Products Discovery Center: Release of the First 8490 Sequenced Strains for Exploring Actinobacteria Biosynthetic Diversity.</title>
        <authorList>
            <person name="Kalkreuter E."/>
            <person name="Kautsar S.A."/>
            <person name="Yang D."/>
            <person name="Bader C.D."/>
            <person name="Teijaro C.N."/>
            <person name="Fluegel L."/>
            <person name="Davis C.M."/>
            <person name="Simpson J.R."/>
            <person name="Lauterbach L."/>
            <person name="Steele A.D."/>
            <person name="Gui C."/>
            <person name="Meng S."/>
            <person name="Li G."/>
            <person name="Viehrig K."/>
            <person name="Ye F."/>
            <person name="Su P."/>
            <person name="Kiefer A.F."/>
            <person name="Nichols A."/>
            <person name="Cepeda A.J."/>
            <person name="Yan W."/>
            <person name="Fan B."/>
            <person name="Jiang Y."/>
            <person name="Adhikari A."/>
            <person name="Zheng C.-J."/>
            <person name="Schuster L."/>
            <person name="Cowan T.M."/>
            <person name="Smanski M.J."/>
            <person name="Chevrette M.G."/>
            <person name="De Carvalho L.P.S."/>
            <person name="Shen B."/>
        </authorList>
    </citation>
    <scope>NUCLEOTIDE SEQUENCE [LARGE SCALE GENOMIC DNA]</scope>
    <source>
        <strain evidence="1 2">NPDC001615</strain>
    </source>
</reference>
<evidence type="ECO:0000313" key="2">
    <source>
        <dbReference type="Proteomes" id="UP001496720"/>
    </source>
</evidence>
<gene>
    <name evidence="1" type="ORF">ABT188_34165</name>
</gene>
<proteinExistence type="predicted"/>
<protein>
    <submittedName>
        <fullName evidence="1">Uncharacterized protein</fullName>
    </submittedName>
</protein>
<sequence>MAIVFPEWAAGLFFTVIGEKPPQANEDLAYRSALAFKSYAGRMHKLSDLLEESVTASSGALPPKIGGQ</sequence>
<comment type="caution">
    <text evidence="1">The sequence shown here is derived from an EMBL/GenBank/DDBJ whole genome shotgun (WGS) entry which is preliminary data.</text>
</comment>
<keyword evidence="2" id="KW-1185">Reference proteome</keyword>
<dbReference type="EMBL" id="JBEOZY010000076">
    <property type="protein sequence ID" value="MER6169528.1"/>
    <property type="molecule type" value="Genomic_DNA"/>
</dbReference>